<dbReference type="AlphaFoldDB" id="K7AX12"/>
<dbReference type="PATRIC" id="fig|1129794.4.peg.54"/>
<evidence type="ECO:0000313" key="1">
    <source>
        <dbReference type="EMBL" id="AGH42167.1"/>
    </source>
</evidence>
<sequence length="48" mass="5636">MRKSQSQLYDFERVNAVDGGKLRHDELADRYDVDLNHQQSHCLLTFGE</sequence>
<reference evidence="1 2" key="1">
    <citation type="journal article" date="2013" name="Genome Announc.">
        <title>Complete Genome Sequence of Glaciecola psychrophila Strain 170T.</title>
        <authorList>
            <person name="Yin J."/>
            <person name="Chen J."/>
            <person name="Liu G."/>
            <person name="Yu Y."/>
            <person name="Song L."/>
            <person name="Wang X."/>
            <person name="Qu X."/>
        </authorList>
    </citation>
    <scope>NUCLEOTIDE SEQUENCE [LARGE SCALE GENOMIC DNA]</scope>
    <source>
        <strain evidence="1 2">170</strain>
    </source>
</reference>
<dbReference type="EMBL" id="CP003837">
    <property type="protein sequence ID" value="AGH42167.1"/>
    <property type="molecule type" value="Genomic_DNA"/>
</dbReference>
<keyword evidence="2" id="KW-1185">Reference proteome</keyword>
<evidence type="ECO:0000313" key="2">
    <source>
        <dbReference type="Proteomes" id="UP000011864"/>
    </source>
</evidence>
<proteinExistence type="predicted"/>
<gene>
    <name evidence="1" type="ORF">C427_0057</name>
</gene>
<dbReference type="Proteomes" id="UP000011864">
    <property type="component" value="Chromosome"/>
</dbReference>
<name>K7AX12_9ALTE</name>
<dbReference type="HOGENOM" id="CLU_3155905_0_0_6"/>
<accession>K7AX12</accession>
<organism evidence="1 2">
    <name type="scientific">Paraglaciecola psychrophila 170</name>
    <dbReference type="NCBI Taxonomy" id="1129794"/>
    <lineage>
        <taxon>Bacteria</taxon>
        <taxon>Pseudomonadati</taxon>
        <taxon>Pseudomonadota</taxon>
        <taxon>Gammaproteobacteria</taxon>
        <taxon>Alteromonadales</taxon>
        <taxon>Alteromonadaceae</taxon>
        <taxon>Paraglaciecola</taxon>
    </lineage>
</organism>
<protein>
    <submittedName>
        <fullName evidence="1">Uncharacterized protein</fullName>
    </submittedName>
</protein>
<dbReference type="KEGG" id="gps:C427_0057"/>